<dbReference type="AlphaFoldDB" id="A0A1W1ELI3"/>
<name>A0A1W1ELI3_9ZZZZ</name>
<reference evidence="1" key="1">
    <citation type="submission" date="2016-10" db="EMBL/GenBank/DDBJ databases">
        <authorList>
            <person name="de Groot N.N."/>
        </authorList>
    </citation>
    <scope>NUCLEOTIDE SEQUENCE</scope>
</reference>
<evidence type="ECO:0000313" key="1">
    <source>
        <dbReference type="EMBL" id="SHO81741.1"/>
    </source>
</evidence>
<protein>
    <submittedName>
        <fullName evidence="1">Uncharacterized protein</fullName>
    </submittedName>
</protein>
<proteinExistence type="predicted"/>
<accession>A0A1W1ELI3</accession>
<dbReference type="EMBL" id="FRYL01000049">
    <property type="protein sequence ID" value="SHO81741.1"/>
    <property type="molecule type" value="Genomic_DNA"/>
</dbReference>
<sequence length="73" mass="8756">MAIIQLEIKEDYLDNILNFLKLLPKNVVKIKELSTITLTNKEKYEFWSDKELEYISKIDLSTPLEDDEDYSKW</sequence>
<gene>
    <name evidence="1" type="ORF">MNB_SV-15-1013</name>
</gene>
<organism evidence="1">
    <name type="scientific">hydrothermal vent metagenome</name>
    <dbReference type="NCBI Taxonomy" id="652676"/>
    <lineage>
        <taxon>unclassified sequences</taxon>
        <taxon>metagenomes</taxon>
        <taxon>ecological metagenomes</taxon>
    </lineage>
</organism>